<dbReference type="InterPro" id="IPR025365">
    <property type="entry name" value="DUF4269"/>
</dbReference>
<accession>A0A554VKB4</accession>
<dbReference type="RefSeq" id="WP_109435345.1">
    <property type="nucleotide sequence ID" value="NZ_CANMIK010000024.1"/>
</dbReference>
<dbReference type="Proteomes" id="UP000318833">
    <property type="component" value="Unassembled WGS sequence"/>
</dbReference>
<dbReference type="OrthoDB" id="6402248at2"/>
<name>A0A554VKB4_9FLAO</name>
<sequence>MNDFTKIDYLKSGNKRQRQAYKVLKKIKILDHLRSYNPILTGTIPIDIDLTNSDLDIICECKNYEEFYILLTELFANEKDFQIRTINCNNVKSILAKFRIESFEIEIFGQNIPTQEQNAYKHMMIEYKILKKMGAKFKTDIRKLKKEGLKTEPAFAKLLGLTGNPYEELLKVQI</sequence>
<organism evidence="1 2">
    <name type="scientific">Aquimarina algiphila</name>
    <dbReference type="NCBI Taxonomy" id="2047982"/>
    <lineage>
        <taxon>Bacteria</taxon>
        <taxon>Pseudomonadati</taxon>
        <taxon>Bacteroidota</taxon>
        <taxon>Flavobacteriia</taxon>
        <taxon>Flavobacteriales</taxon>
        <taxon>Flavobacteriaceae</taxon>
        <taxon>Aquimarina</taxon>
    </lineage>
</organism>
<dbReference type="Pfam" id="PF14091">
    <property type="entry name" value="DUF4269"/>
    <property type="match status" value="1"/>
</dbReference>
<comment type="caution">
    <text evidence="1">The sequence shown here is derived from an EMBL/GenBank/DDBJ whole genome shotgun (WGS) entry which is preliminary data.</text>
</comment>
<evidence type="ECO:0000313" key="1">
    <source>
        <dbReference type="EMBL" id="TSE08479.1"/>
    </source>
</evidence>
<keyword evidence="2" id="KW-1185">Reference proteome</keyword>
<dbReference type="EMBL" id="VLNR01000022">
    <property type="protein sequence ID" value="TSE08479.1"/>
    <property type="molecule type" value="Genomic_DNA"/>
</dbReference>
<dbReference type="AlphaFoldDB" id="A0A554VKB4"/>
<proteinExistence type="predicted"/>
<gene>
    <name evidence="1" type="ORF">FOF46_11955</name>
</gene>
<protein>
    <submittedName>
        <fullName evidence="1">DUF4269 domain-containing protein</fullName>
    </submittedName>
</protein>
<reference evidence="1 2" key="1">
    <citation type="submission" date="2019-07" db="EMBL/GenBank/DDBJ databases">
        <title>The draft genome sequence of Aquimarina algiphila M91.</title>
        <authorList>
            <person name="Meng X."/>
        </authorList>
    </citation>
    <scope>NUCLEOTIDE SEQUENCE [LARGE SCALE GENOMIC DNA]</scope>
    <source>
        <strain evidence="1 2">M91</strain>
    </source>
</reference>
<evidence type="ECO:0000313" key="2">
    <source>
        <dbReference type="Proteomes" id="UP000318833"/>
    </source>
</evidence>